<evidence type="ECO:0000256" key="5">
    <source>
        <dbReference type="ARBA" id="ARBA00023284"/>
    </source>
</evidence>
<evidence type="ECO:0000256" key="3">
    <source>
        <dbReference type="ARBA" id="ARBA00022827"/>
    </source>
</evidence>
<evidence type="ECO:0000256" key="2">
    <source>
        <dbReference type="ARBA" id="ARBA00022630"/>
    </source>
</evidence>
<evidence type="ECO:0000313" key="8">
    <source>
        <dbReference type="Proteomes" id="UP000078516"/>
    </source>
</evidence>
<keyword evidence="4" id="KW-0560">Oxidoreductase</keyword>
<feature type="domain" description="FAD/NAD(P)-binding" evidence="6">
    <location>
        <begin position="1"/>
        <end position="290"/>
    </location>
</feature>
<keyword evidence="3" id="KW-0274">FAD</keyword>
<dbReference type="PANTHER" id="PTHR43429">
    <property type="entry name" value="PYRIDINE NUCLEOTIDE-DISULFIDE OXIDOREDUCTASE DOMAIN-CONTAINING"/>
    <property type="match status" value="1"/>
</dbReference>
<accession>A0A179EQI0</accession>
<name>A0A179EQI0_ENTTH</name>
<dbReference type="PANTHER" id="PTHR43429:SF1">
    <property type="entry name" value="NAD(P)H SULFUR OXIDOREDUCTASE (COA-DEPENDENT)"/>
    <property type="match status" value="1"/>
</dbReference>
<reference evidence="7 8" key="1">
    <citation type="submission" date="2016-04" db="EMBL/GenBank/DDBJ databases">
        <title>Draft genome of an Enterococcus thailandicus strain isolated from bovine feces.</title>
        <authorList>
            <person name="Beukers A.G."/>
            <person name="Zaheer R."/>
            <person name="Goji N."/>
            <person name="Cook S.R."/>
            <person name="Amoako K."/>
            <person name="Chaves A.V."/>
            <person name="Ward M.P."/>
            <person name="Mcallister T.A."/>
        </authorList>
    </citation>
    <scope>NUCLEOTIDE SEQUENCE [LARGE SCALE GENOMIC DNA]</scope>
    <source>
        <strain evidence="7 8">F0711D 46</strain>
    </source>
</reference>
<evidence type="ECO:0000256" key="1">
    <source>
        <dbReference type="ARBA" id="ARBA00001974"/>
    </source>
</evidence>
<dbReference type="Pfam" id="PF07992">
    <property type="entry name" value="Pyr_redox_2"/>
    <property type="match status" value="1"/>
</dbReference>
<comment type="cofactor">
    <cofactor evidence="1">
        <name>FAD</name>
        <dbReference type="ChEBI" id="CHEBI:57692"/>
    </cofactor>
</comment>
<dbReference type="GO" id="GO:0016491">
    <property type="term" value="F:oxidoreductase activity"/>
    <property type="evidence" value="ECO:0007669"/>
    <property type="project" value="UniProtKB-KW"/>
</dbReference>
<protein>
    <recommendedName>
        <fullName evidence="6">FAD/NAD(P)-binding domain-containing protein</fullName>
    </recommendedName>
</protein>
<dbReference type="Gene3D" id="3.30.390.30">
    <property type="match status" value="1"/>
</dbReference>
<comment type="caution">
    <text evidence="7">The sequence shown here is derived from an EMBL/GenBank/DDBJ whole genome shotgun (WGS) entry which is preliminary data.</text>
</comment>
<dbReference type="PRINTS" id="PR00411">
    <property type="entry name" value="PNDRDTASEI"/>
</dbReference>
<dbReference type="InterPro" id="IPR016156">
    <property type="entry name" value="FAD/NAD-linked_Rdtase_dimer_sf"/>
</dbReference>
<dbReference type="SUPFAM" id="SSF55424">
    <property type="entry name" value="FAD/NAD-linked reductases, dimerisation (C-terminal) domain"/>
    <property type="match status" value="1"/>
</dbReference>
<gene>
    <name evidence="7" type="ORF">A6E74_08375</name>
</gene>
<sequence>MKVIVIGGSHAGIAASKFLKKLDPTTTVCLIEKSNVLGFIPSSINLIFKGLFSADEMEKGEVGDQETLEHLGIQLLLETTVTNIDLKKKEVFYQDNATKKITTETFDKLILAMGSDRFAPLIPESEAVHSSIITYKSRAKTIEAYQKINDSNQIAIVGAGLIGLELASSLATKSTKKITIIEQMNRPVFRYFDEEITDILLQHIPESIDLRLSESFNQCQTVKIDEREQLEVQFFSGQTKLVDACVFAVNPKPEVALVEGLVDLDFDQTILVNDFMQTSDPDVYAIGDLIKLPFGFHGEPAYLPLIGNARKTALLAASHITLADPKPIPTSQRSIGTEIFGVFLGSSGITQDEADFYGLETSSITKTYTHFSNYHPVKDFFVTFKVLYDTKTKQLFGAQLISNQKDMLDLLNVLTQMIVDQTKVDDLVFSELYYNPKLSPSTNFLADLGLESLLK</sequence>
<dbReference type="PRINTS" id="PR00368">
    <property type="entry name" value="FADPNR"/>
</dbReference>
<dbReference type="SUPFAM" id="SSF51905">
    <property type="entry name" value="FAD/NAD(P)-binding domain"/>
    <property type="match status" value="2"/>
</dbReference>
<keyword evidence="5" id="KW-0676">Redox-active center</keyword>
<dbReference type="InterPro" id="IPR036188">
    <property type="entry name" value="FAD/NAD-bd_sf"/>
</dbReference>
<evidence type="ECO:0000256" key="4">
    <source>
        <dbReference type="ARBA" id="ARBA00023002"/>
    </source>
</evidence>
<dbReference type="Gene3D" id="3.50.50.60">
    <property type="entry name" value="FAD/NAD(P)-binding domain"/>
    <property type="match status" value="2"/>
</dbReference>
<evidence type="ECO:0000313" key="7">
    <source>
        <dbReference type="EMBL" id="OAQ55496.1"/>
    </source>
</evidence>
<evidence type="ECO:0000259" key="6">
    <source>
        <dbReference type="Pfam" id="PF07992"/>
    </source>
</evidence>
<keyword evidence="2" id="KW-0285">Flavoprotein</keyword>
<dbReference type="AlphaFoldDB" id="A0A179EQI0"/>
<organism evidence="7 8">
    <name type="scientific">Enterococcus thailandicus</name>
    <dbReference type="NCBI Taxonomy" id="417368"/>
    <lineage>
        <taxon>Bacteria</taxon>
        <taxon>Bacillati</taxon>
        <taxon>Bacillota</taxon>
        <taxon>Bacilli</taxon>
        <taxon>Lactobacillales</taxon>
        <taxon>Enterococcaceae</taxon>
        <taxon>Enterococcus</taxon>
    </lineage>
</organism>
<keyword evidence="8" id="KW-1185">Reference proteome</keyword>
<dbReference type="InterPro" id="IPR050260">
    <property type="entry name" value="FAD-bd_OxRdtase"/>
</dbReference>
<dbReference type="Proteomes" id="UP000078516">
    <property type="component" value="Unassembled WGS sequence"/>
</dbReference>
<dbReference type="EMBL" id="LWMN01000013">
    <property type="protein sequence ID" value="OAQ55496.1"/>
    <property type="molecule type" value="Genomic_DNA"/>
</dbReference>
<proteinExistence type="predicted"/>
<dbReference type="RefSeq" id="WP_067484013.1">
    <property type="nucleotide sequence ID" value="NZ_LWMN01000013.1"/>
</dbReference>
<dbReference type="InterPro" id="IPR023753">
    <property type="entry name" value="FAD/NAD-binding_dom"/>
</dbReference>